<reference evidence="1 2" key="1">
    <citation type="journal article" date="2021" name="Front. Microbiol.">
        <title>Aerobic Denitrification and Heterotrophic Sulfur Oxidation in the Genus Halomonas Revealed by Six Novel Species Characterizations and Genome-Based Analysis.</title>
        <authorList>
            <person name="Wang L."/>
            <person name="Shao Z."/>
        </authorList>
    </citation>
    <scope>NUCLEOTIDE SEQUENCE [LARGE SCALE GENOMIC DNA]</scope>
    <source>
        <strain evidence="1 2">MCCC 1A13718</strain>
    </source>
</reference>
<evidence type="ECO:0000313" key="2">
    <source>
        <dbReference type="Proteomes" id="UP000671845"/>
    </source>
</evidence>
<dbReference type="InterPro" id="IPR049457">
    <property type="entry name" value="Emfourin"/>
</dbReference>
<protein>
    <recommendedName>
        <fullName evidence="3">Ferredoxin</fullName>
    </recommendedName>
</protein>
<dbReference type="Proteomes" id="UP000671845">
    <property type="component" value="Chromosome"/>
</dbReference>
<evidence type="ECO:0000313" key="1">
    <source>
        <dbReference type="EMBL" id="QTP59964.1"/>
    </source>
</evidence>
<proteinExistence type="predicted"/>
<accession>A0ABX7WIK7</accession>
<keyword evidence="2" id="KW-1185">Reference proteome</keyword>
<gene>
    <name evidence="1" type="ORF">HNO53_15335</name>
</gene>
<name>A0ABX7WIK7_9GAMM</name>
<organism evidence="1 2">
    <name type="scientific">Halomonas sulfidivorans</name>
    <dbReference type="NCBI Taxonomy" id="2733488"/>
    <lineage>
        <taxon>Bacteria</taxon>
        <taxon>Pseudomonadati</taxon>
        <taxon>Pseudomonadota</taxon>
        <taxon>Gammaproteobacteria</taxon>
        <taxon>Oceanospirillales</taxon>
        <taxon>Halomonadaceae</taxon>
        <taxon>Halomonas</taxon>
    </lineage>
</organism>
<evidence type="ECO:0008006" key="3">
    <source>
        <dbReference type="Google" id="ProtNLM"/>
    </source>
</evidence>
<dbReference type="RefSeq" id="WP_209473472.1">
    <property type="nucleotide sequence ID" value="NZ_CP053383.1"/>
</dbReference>
<dbReference type="Pfam" id="PF20242">
    <property type="entry name" value="Emfourin"/>
    <property type="match status" value="1"/>
</dbReference>
<sequence>MNQPPHLTSDNVVRLRREGGLAHFPGLARPRCIDCARCSEAQRDELWRLLSSAEAGREEVHGADRRRFCLCVEDASGASLWSVTVAEEAVPPGLLEWWRRADTQMENGGEP</sequence>
<dbReference type="EMBL" id="CP053383">
    <property type="protein sequence ID" value="QTP59964.1"/>
    <property type="molecule type" value="Genomic_DNA"/>
</dbReference>